<dbReference type="GO" id="GO:0008270">
    <property type="term" value="F:zinc ion binding"/>
    <property type="evidence" value="ECO:0007669"/>
    <property type="project" value="UniProtKB-KW"/>
</dbReference>
<dbReference type="STRING" id="1296121.A0A1A6A7B6"/>
<keyword evidence="1" id="KW-0862">Zinc</keyword>
<dbReference type="RefSeq" id="XP_018263791.1">
    <property type="nucleotide sequence ID" value="XM_018406983.1"/>
</dbReference>
<dbReference type="EMBL" id="CP144533">
    <property type="protein sequence ID" value="WWC61065.1"/>
    <property type="molecule type" value="Genomic_DNA"/>
</dbReference>
<proteinExistence type="predicted"/>
<reference evidence="6" key="3">
    <citation type="submission" date="2024-02" db="EMBL/GenBank/DDBJ databases">
        <title>Comparative genomics of Cryptococcus and Kwoniella reveals pathogenesis evolution and contrasting modes of karyotype evolution via chromosome fusion or intercentromeric recombination.</title>
        <authorList>
            <person name="Coelho M.A."/>
            <person name="David-Palma M."/>
            <person name="Shea T."/>
            <person name="Bowers K."/>
            <person name="McGinley-Smith S."/>
            <person name="Mohammad A.W."/>
            <person name="Gnirke A."/>
            <person name="Yurkov A.M."/>
            <person name="Nowrousian M."/>
            <person name="Sun S."/>
            <person name="Cuomo C.A."/>
            <person name="Heitman J."/>
        </authorList>
    </citation>
    <scope>NUCLEOTIDE SEQUENCE</scope>
    <source>
        <strain evidence="6">CBS 10117</strain>
    </source>
</reference>
<dbReference type="KEGG" id="kdj:28967363"/>
<keyword evidence="1" id="KW-0479">Metal-binding</keyword>
<dbReference type="GeneID" id="28967363"/>
<dbReference type="Pfam" id="PF04434">
    <property type="entry name" value="SWIM"/>
    <property type="match status" value="1"/>
</dbReference>
<sequence>MPRAKSETTTAPRRSARVSISRNQVKLEPLDHDDTDTPPAKKQKTRARKSANTATSSKKASQVKEEVTDTALVVVKTENAAEPVNALDTAEPIKVPKKRGRKSKAEAMAAIQAESSSSAGPSATASSSKVKIEQPQASESKAKGKGKAKAEKPGDAKKARLARTRETCPAKIFERYKRAISQRLFMIDRQHTGGGETQKEQFKVLGSTGNVYTVDIGRAPKCDCPDYKMGNRPCKHVIFVFIKVLKVPDESSIWYQTSLTAEEVEVVFAAAPPTPHGSVTVNVQVHKAYLKATGQGGEDEEVITGVDKEIKDEAHGKRLDAVGEDCPVCYEEMTEDDVQGKKLTYDEGLTGCGKPLHTECFNMWAMTARNKGDTLTCVWCRSVWPSAESSTGKGKGKATGAQYSSWGYLNMAATVGISRQRDVSTYHWGHRYLNSD</sequence>
<protein>
    <recommendedName>
        <fullName evidence="8">SWIM-type domain-containing protein</fullName>
    </recommendedName>
</protein>
<dbReference type="PROSITE" id="PS50966">
    <property type="entry name" value="ZF_SWIM"/>
    <property type="match status" value="1"/>
</dbReference>
<keyword evidence="7" id="KW-1185">Reference proteome</keyword>
<dbReference type="SUPFAM" id="SSF57850">
    <property type="entry name" value="RING/U-box"/>
    <property type="match status" value="1"/>
</dbReference>
<feature type="compositionally biased region" description="Polar residues" evidence="2">
    <location>
        <begin position="7"/>
        <end position="24"/>
    </location>
</feature>
<dbReference type="InterPro" id="IPR039903">
    <property type="entry name" value="Zswim2"/>
</dbReference>
<feature type="domain" description="RING-type" evidence="3">
    <location>
        <begin position="326"/>
        <end position="381"/>
    </location>
</feature>
<organism evidence="5">
    <name type="scientific">Kwoniella dejecticola CBS 10117</name>
    <dbReference type="NCBI Taxonomy" id="1296121"/>
    <lineage>
        <taxon>Eukaryota</taxon>
        <taxon>Fungi</taxon>
        <taxon>Dikarya</taxon>
        <taxon>Basidiomycota</taxon>
        <taxon>Agaricomycotina</taxon>
        <taxon>Tremellomycetes</taxon>
        <taxon>Tremellales</taxon>
        <taxon>Cryptococcaceae</taxon>
        <taxon>Kwoniella</taxon>
    </lineage>
</organism>
<dbReference type="PROSITE" id="PS50089">
    <property type="entry name" value="ZF_RING_2"/>
    <property type="match status" value="1"/>
</dbReference>
<dbReference type="Gene3D" id="3.30.40.10">
    <property type="entry name" value="Zinc/RING finger domain, C3HC4 (zinc finger)"/>
    <property type="match status" value="1"/>
</dbReference>
<gene>
    <name evidence="5" type="ORF">I303_03664</name>
    <name evidence="6" type="ORF">I303_103643</name>
</gene>
<feature type="compositionally biased region" description="Basic and acidic residues" evidence="2">
    <location>
        <begin position="148"/>
        <end position="161"/>
    </location>
</feature>
<evidence type="ECO:0000256" key="1">
    <source>
        <dbReference type="PROSITE-ProRule" id="PRU00175"/>
    </source>
</evidence>
<name>A0A1A6A7B6_9TREE</name>
<dbReference type="PANTHER" id="PTHR21540">
    <property type="entry name" value="RING FINGER AND SWIM DOMAIN-CONTAINING PROTEIN 2"/>
    <property type="match status" value="1"/>
</dbReference>
<keyword evidence="1" id="KW-0863">Zinc-finger</keyword>
<evidence type="ECO:0000313" key="7">
    <source>
        <dbReference type="Proteomes" id="UP000078595"/>
    </source>
</evidence>
<reference evidence="5" key="1">
    <citation type="submission" date="2013-07" db="EMBL/GenBank/DDBJ databases">
        <title>The Genome Sequence of Cryptococcus dejecticola CBS10117.</title>
        <authorList>
            <consortium name="The Broad Institute Genome Sequencing Platform"/>
            <person name="Cuomo C."/>
            <person name="Litvintseva A."/>
            <person name="Chen Y."/>
            <person name="Heitman J."/>
            <person name="Sun S."/>
            <person name="Springer D."/>
            <person name="Dromer F."/>
            <person name="Young S.K."/>
            <person name="Zeng Q."/>
            <person name="Gargeya S."/>
            <person name="Fitzgerald M."/>
            <person name="Abouelleil A."/>
            <person name="Alvarado L."/>
            <person name="Berlin A.M."/>
            <person name="Chapman S.B."/>
            <person name="Dewar J."/>
            <person name="Goldberg J."/>
            <person name="Griggs A."/>
            <person name="Gujja S."/>
            <person name="Hansen M."/>
            <person name="Howarth C."/>
            <person name="Imamovic A."/>
            <person name="Larimer J."/>
            <person name="McCowan C."/>
            <person name="Murphy C."/>
            <person name="Pearson M."/>
            <person name="Priest M."/>
            <person name="Roberts A."/>
            <person name="Saif S."/>
            <person name="Shea T."/>
            <person name="Sykes S."/>
            <person name="Wortman J."/>
            <person name="Nusbaum C."/>
            <person name="Birren B."/>
        </authorList>
    </citation>
    <scope>NUCLEOTIDE SEQUENCE [LARGE SCALE GENOMIC DNA]</scope>
    <source>
        <strain evidence="5">CBS 10117</strain>
    </source>
</reference>
<feature type="compositionally biased region" description="Low complexity" evidence="2">
    <location>
        <begin position="50"/>
        <end position="60"/>
    </location>
</feature>
<dbReference type="InterPro" id="IPR013083">
    <property type="entry name" value="Znf_RING/FYVE/PHD"/>
</dbReference>
<dbReference type="PANTHER" id="PTHR21540:SF0">
    <property type="entry name" value="PHD FAMILY PROTEIN"/>
    <property type="match status" value="1"/>
</dbReference>
<dbReference type="VEuPathDB" id="FungiDB:I303_03664"/>
<dbReference type="Proteomes" id="UP000078595">
    <property type="component" value="Chromosome 4"/>
</dbReference>
<evidence type="ECO:0000313" key="5">
    <source>
        <dbReference type="EMBL" id="OBR85949.1"/>
    </source>
</evidence>
<dbReference type="InterPro" id="IPR007527">
    <property type="entry name" value="Znf_SWIM"/>
</dbReference>
<dbReference type="EMBL" id="KI894030">
    <property type="protein sequence ID" value="OBR85949.1"/>
    <property type="molecule type" value="Genomic_DNA"/>
</dbReference>
<evidence type="ECO:0000256" key="2">
    <source>
        <dbReference type="SAM" id="MobiDB-lite"/>
    </source>
</evidence>
<reference evidence="6" key="2">
    <citation type="submission" date="2013-07" db="EMBL/GenBank/DDBJ databases">
        <authorList>
            <consortium name="The Broad Institute Genome Sequencing Platform"/>
            <person name="Cuomo C."/>
            <person name="Litvintseva A."/>
            <person name="Chen Y."/>
            <person name="Heitman J."/>
            <person name="Sun S."/>
            <person name="Springer D."/>
            <person name="Dromer F."/>
            <person name="Young S.K."/>
            <person name="Zeng Q."/>
            <person name="Gargeya S."/>
            <person name="Fitzgerald M."/>
            <person name="Abouelleil A."/>
            <person name="Alvarado L."/>
            <person name="Berlin A.M."/>
            <person name="Chapman S.B."/>
            <person name="Dewar J."/>
            <person name="Goldberg J."/>
            <person name="Griggs A."/>
            <person name="Gujja S."/>
            <person name="Hansen M."/>
            <person name="Howarth C."/>
            <person name="Imamovic A."/>
            <person name="Larimer J."/>
            <person name="McCowan C."/>
            <person name="Murphy C."/>
            <person name="Pearson M."/>
            <person name="Priest M."/>
            <person name="Roberts A."/>
            <person name="Saif S."/>
            <person name="Shea T."/>
            <person name="Sykes S."/>
            <person name="Wortman J."/>
            <person name="Nusbaum C."/>
            <person name="Birren B."/>
        </authorList>
    </citation>
    <scope>NUCLEOTIDE SEQUENCE</scope>
    <source>
        <strain evidence="6">CBS 10117</strain>
    </source>
</reference>
<dbReference type="InterPro" id="IPR001841">
    <property type="entry name" value="Znf_RING"/>
</dbReference>
<feature type="region of interest" description="Disordered" evidence="2">
    <location>
        <begin position="1"/>
        <end position="161"/>
    </location>
</feature>
<evidence type="ECO:0000259" key="4">
    <source>
        <dbReference type="PROSITE" id="PS50966"/>
    </source>
</evidence>
<feature type="compositionally biased region" description="Low complexity" evidence="2">
    <location>
        <begin position="113"/>
        <end position="128"/>
    </location>
</feature>
<accession>A0A1A6A7B6</accession>
<evidence type="ECO:0008006" key="8">
    <source>
        <dbReference type="Google" id="ProtNLM"/>
    </source>
</evidence>
<feature type="domain" description="SWIM-type" evidence="4">
    <location>
        <begin position="212"/>
        <end position="245"/>
    </location>
</feature>
<evidence type="ECO:0000313" key="6">
    <source>
        <dbReference type="EMBL" id="WWC61065.1"/>
    </source>
</evidence>
<dbReference type="OrthoDB" id="2122982at2759"/>
<dbReference type="GO" id="GO:0061630">
    <property type="term" value="F:ubiquitin protein ligase activity"/>
    <property type="evidence" value="ECO:0007669"/>
    <property type="project" value="InterPro"/>
</dbReference>
<dbReference type="AlphaFoldDB" id="A0A1A6A7B6"/>
<evidence type="ECO:0000259" key="3">
    <source>
        <dbReference type="PROSITE" id="PS50089"/>
    </source>
</evidence>